<dbReference type="GO" id="GO:0004714">
    <property type="term" value="F:transmembrane receptor protein tyrosine kinase activity"/>
    <property type="evidence" value="ECO:0007669"/>
    <property type="project" value="TreeGrafter"/>
</dbReference>
<dbReference type="Pfam" id="PF07714">
    <property type="entry name" value="PK_Tyr_Ser-Thr"/>
    <property type="match status" value="1"/>
</dbReference>
<dbReference type="Proteomes" id="UP000053989">
    <property type="component" value="Unassembled WGS sequence"/>
</dbReference>
<dbReference type="PROSITE" id="PS50011">
    <property type="entry name" value="PROTEIN_KINASE_DOM"/>
    <property type="match status" value="1"/>
</dbReference>
<protein>
    <recommendedName>
        <fullName evidence="1">Protein kinase domain-containing protein</fullName>
    </recommendedName>
</protein>
<dbReference type="InterPro" id="IPR001245">
    <property type="entry name" value="Ser-Thr/Tyr_kinase_cat_dom"/>
</dbReference>
<reference evidence="2 3" key="1">
    <citation type="submission" date="2014-04" db="EMBL/GenBank/DDBJ databases">
        <authorList>
            <consortium name="DOE Joint Genome Institute"/>
            <person name="Kuo A."/>
            <person name="Kohler A."/>
            <person name="Nagy L.G."/>
            <person name="Floudas D."/>
            <person name="Copeland A."/>
            <person name="Barry K.W."/>
            <person name="Cichocki N."/>
            <person name="Veneault-Fourrey C."/>
            <person name="LaButti K."/>
            <person name="Lindquist E.A."/>
            <person name="Lipzen A."/>
            <person name="Lundell T."/>
            <person name="Morin E."/>
            <person name="Murat C."/>
            <person name="Sun H."/>
            <person name="Tunlid A."/>
            <person name="Henrissat B."/>
            <person name="Grigoriev I.V."/>
            <person name="Hibbett D.S."/>
            <person name="Martin F."/>
            <person name="Nordberg H.P."/>
            <person name="Cantor M.N."/>
            <person name="Hua S.X."/>
        </authorList>
    </citation>
    <scope>NUCLEOTIDE SEQUENCE [LARGE SCALE GENOMIC DNA]</scope>
    <source>
        <strain evidence="2 3">Foug A</strain>
    </source>
</reference>
<name>A0A0C2Z8J4_9AGAM</name>
<gene>
    <name evidence="2" type="ORF">SCLCIDRAFT_1218795</name>
</gene>
<dbReference type="Gene3D" id="1.10.510.10">
    <property type="entry name" value="Transferase(Phosphotransferase) domain 1"/>
    <property type="match status" value="1"/>
</dbReference>
<dbReference type="AlphaFoldDB" id="A0A0C2Z8J4"/>
<dbReference type="STRING" id="1036808.A0A0C2Z8J4"/>
<dbReference type="EMBL" id="KN822088">
    <property type="protein sequence ID" value="KIM58258.1"/>
    <property type="molecule type" value="Genomic_DNA"/>
</dbReference>
<dbReference type="SUPFAM" id="SSF56112">
    <property type="entry name" value="Protein kinase-like (PK-like)"/>
    <property type="match status" value="1"/>
</dbReference>
<dbReference type="PANTHER" id="PTHR24416">
    <property type="entry name" value="TYROSINE-PROTEIN KINASE RECEPTOR"/>
    <property type="match status" value="1"/>
</dbReference>
<feature type="domain" description="Protein kinase" evidence="1">
    <location>
        <begin position="1"/>
        <end position="126"/>
    </location>
</feature>
<dbReference type="PANTHER" id="PTHR24416:SF611">
    <property type="entry name" value="TYROSINE-PROTEIN KINASE TRANSMEMBRANE RECEPTOR ROR"/>
    <property type="match status" value="1"/>
</dbReference>
<accession>A0A0C2Z8J4</accession>
<dbReference type="InParanoid" id="A0A0C2Z8J4"/>
<dbReference type="GO" id="GO:0005886">
    <property type="term" value="C:plasma membrane"/>
    <property type="evidence" value="ECO:0007669"/>
    <property type="project" value="TreeGrafter"/>
</dbReference>
<evidence type="ECO:0000313" key="3">
    <source>
        <dbReference type="Proteomes" id="UP000053989"/>
    </source>
</evidence>
<keyword evidence="3" id="KW-1185">Reference proteome</keyword>
<sequence>MLVADDGRTLLTNFSCSAIFSIDRAPISVGAIRWRAPEHVDDSRGVTIEGDVWAFGMTVLELFSAERPFKDASKSSIISCIRQGPLPERPIHMNGEWWAVCTSCWGLDPASRPSMSVLVEKIEKIIAQSSRPRFVETLNENEDKVVNEGNA</sequence>
<dbReference type="GO" id="GO:0005524">
    <property type="term" value="F:ATP binding"/>
    <property type="evidence" value="ECO:0007669"/>
    <property type="project" value="InterPro"/>
</dbReference>
<evidence type="ECO:0000259" key="1">
    <source>
        <dbReference type="PROSITE" id="PS50011"/>
    </source>
</evidence>
<evidence type="ECO:0000313" key="2">
    <source>
        <dbReference type="EMBL" id="KIM58258.1"/>
    </source>
</evidence>
<dbReference type="GO" id="GO:0043235">
    <property type="term" value="C:receptor complex"/>
    <property type="evidence" value="ECO:0007669"/>
    <property type="project" value="TreeGrafter"/>
</dbReference>
<organism evidence="2 3">
    <name type="scientific">Scleroderma citrinum Foug A</name>
    <dbReference type="NCBI Taxonomy" id="1036808"/>
    <lineage>
        <taxon>Eukaryota</taxon>
        <taxon>Fungi</taxon>
        <taxon>Dikarya</taxon>
        <taxon>Basidiomycota</taxon>
        <taxon>Agaricomycotina</taxon>
        <taxon>Agaricomycetes</taxon>
        <taxon>Agaricomycetidae</taxon>
        <taxon>Boletales</taxon>
        <taxon>Sclerodermatineae</taxon>
        <taxon>Sclerodermataceae</taxon>
        <taxon>Scleroderma</taxon>
    </lineage>
</organism>
<dbReference type="GO" id="GO:0007169">
    <property type="term" value="P:cell surface receptor protein tyrosine kinase signaling pathway"/>
    <property type="evidence" value="ECO:0007669"/>
    <property type="project" value="TreeGrafter"/>
</dbReference>
<reference evidence="3" key="2">
    <citation type="submission" date="2015-01" db="EMBL/GenBank/DDBJ databases">
        <title>Evolutionary Origins and Diversification of the Mycorrhizal Mutualists.</title>
        <authorList>
            <consortium name="DOE Joint Genome Institute"/>
            <consortium name="Mycorrhizal Genomics Consortium"/>
            <person name="Kohler A."/>
            <person name="Kuo A."/>
            <person name="Nagy L.G."/>
            <person name="Floudas D."/>
            <person name="Copeland A."/>
            <person name="Barry K.W."/>
            <person name="Cichocki N."/>
            <person name="Veneault-Fourrey C."/>
            <person name="LaButti K."/>
            <person name="Lindquist E.A."/>
            <person name="Lipzen A."/>
            <person name="Lundell T."/>
            <person name="Morin E."/>
            <person name="Murat C."/>
            <person name="Riley R."/>
            <person name="Ohm R."/>
            <person name="Sun H."/>
            <person name="Tunlid A."/>
            <person name="Henrissat B."/>
            <person name="Grigoriev I.V."/>
            <person name="Hibbett D.S."/>
            <person name="Martin F."/>
        </authorList>
    </citation>
    <scope>NUCLEOTIDE SEQUENCE [LARGE SCALE GENOMIC DNA]</scope>
    <source>
        <strain evidence="3">Foug A</strain>
    </source>
</reference>
<dbReference type="InterPro" id="IPR000719">
    <property type="entry name" value="Prot_kinase_dom"/>
</dbReference>
<proteinExistence type="predicted"/>
<dbReference type="InterPro" id="IPR050122">
    <property type="entry name" value="RTK"/>
</dbReference>
<dbReference type="InterPro" id="IPR011009">
    <property type="entry name" value="Kinase-like_dom_sf"/>
</dbReference>
<dbReference type="OrthoDB" id="122279at2759"/>
<dbReference type="HOGENOM" id="CLU_000288_7_18_1"/>